<dbReference type="InterPro" id="IPR036397">
    <property type="entry name" value="RNaseH_sf"/>
</dbReference>
<dbReference type="PANTHER" id="PTHR37984:SF5">
    <property type="entry name" value="PROTEIN NYNRIN-LIKE"/>
    <property type="match status" value="1"/>
</dbReference>
<name>A0A8R2F7Y1_ACYPI</name>
<evidence type="ECO:0000313" key="2">
    <source>
        <dbReference type="EnsemblMetazoa" id="XP_008182751.1"/>
    </source>
</evidence>
<sequence length="140" mass="15877">MAEVWSKLENVGGPTSHPYGIQHHPVAVRHPRANGQVERANSTMLAAISTRIKTEATWDKQLAELELVLNTSINQTIGVRPFYALYGFDAVIRDGLLDTLTTLTPAYQQPAEIQQQIRQNIAEKQAQWKAWHDQHRKNQI</sequence>
<dbReference type="RefSeq" id="XP_008182751.1">
    <property type="nucleotide sequence ID" value="XM_008184529.1"/>
</dbReference>
<dbReference type="OrthoDB" id="6625139at2759"/>
<dbReference type="KEGG" id="api:103309335"/>
<evidence type="ECO:0000313" key="3">
    <source>
        <dbReference type="Proteomes" id="UP000007819"/>
    </source>
</evidence>
<dbReference type="PROSITE" id="PS50994">
    <property type="entry name" value="INTEGRASE"/>
    <property type="match status" value="1"/>
</dbReference>
<dbReference type="GO" id="GO:0003676">
    <property type="term" value="F:nucleic acid binding"/>
    <property type="evidence" value="ECO:0007669"/>
    <property type="project" value="InterPro"/>
</dbReference>
<dbReference type="SUPFAM" id="SSF53098">
    <property type="entry name" value="Ribonuclease H-like"/>
    <property type="match status" value="1"/>
</dbReference>
<accession>A0A8R2F7Y1</accession>
<dbReference type="PANTHER" id="PTHR37984">
    <property type="entry name" value="PROTEIN CBG26694"/>
    <property type="match status" value="1"/>
</dbReference>
<dbReference type="GO" id="GO:0015074">
    <property type="term" value="P:DNA integration"/>
    <property type="evidence" value="ECO:0007669"/>
    <property type="project" value="InterPro"/>
</dbReference>
<protein>
    <recommendedName>
        <fullName evidence="1">Integrase catalytic domain-containing protein</fullName>
    </recommendedName>
</protein>
<reference evidence="3" key="1">
    <citation type="submission" date="2010-06" db="EMBL/GenBank/DDBJ databases">
        <authorList>
            <person name="Jiang H."/>
            <person name="Abraham K."/>
            <person name="Ali S."/>
            <person name="Alsbrooks S.L."/>
            <person name="Anim B.N."/>
            <person name="Anosike U.S."/>
            <person name="Attaway T."/>
            <person name="Bandaranaike D.P."/>
            <person name="Battles P.K."/>
            <person name="Bell S.N."/>
            <person name="Bell A.V."/>
            <person name="Beltran B."/>
            <person name="Bickham C."/>
            <person name="Bustamante Y."/>
            <person name="Caleb T."/>
            <person name="Canada A."/>
            <person name="Cardenas V."/>
            <person name="Carter K."/>
            <person name="Chacko J."/>
            <person name="Chandrabose M.N."/>
            <person name="Chavez D."/>
            <person name="Chavez A."/>
            <person name="Chen L."/>
            <person name="Chu H.-S."/>
            <person name="Claassen K.J."/>
            <person name="Cockrell R."/>
            <person name="Collins M."/>
            <person name="Cooper J.A."/>
            <person name="Cree A."/>
            <person name="Curry S.M."/>
            <person name="Da Y."/>
            <person name="Dao M.D."/>
            <person name="Das B."/>
            <person name="Davila M.-L."/>
            <person name="Davy-Carroll L."/>
            <person name="Denson S."/>
            <person name="Dinh H."/>
            <person name="Ebong V.E."/>
            <person name="Edwards J.R."/>
            <person name="Egan A."/>
            <person name="El-Daye J."/>
            <person name="Escobedo L."/>
            <person name="Fernandez S."/>
            <person name="Fernando P.R."/>
            <person name="Flagg N."/>
            <person name="Forbes L.D."/>
            <person name="Fowler R.G."/>
            <person name="Fu Q."/>
            <person name="Gabisi R.A."/>
            <person name="Ganer J."/>
            <person name="Garbino Pronczuk A."/>
            <person name="Garcia R.M."/>
            <person name="Garner T."/>
            <person name="Garrett T.E."/>
            <person name="Gonzalez D.A."/>
            <person name="Hamid H."/>
            <person name="Hawkins E.S."/>
            <person name="Hirani K."/>
            <person name="Hogues M.E."/>
            <person name="Hollins B."/>
            <person name="Hsiao C.-H."/>
            <person name="Jabil R."/>
            <person name="James M.L."/>
            <person name="Jhangiani S.N."/>
            <person name="Johnson B."/>
            <person name="Johnson Q."/>
            <person name="Joshi V."/>
            <person name="Kalu J.B."/>
            <person name="Kam C."/>
            <person name="Kashfia A."/>
            <person name="Keebler J."/>
            <person name="Kisamo H."/>
            <person name="Kovar C.L."/>
            <person name="Lago L.A."/>
            <person name="Lai C.-Y."/>
            <person name="Laidlaw J."/>
            <person name="Lara F."/>
            <person name="Le T.-K."/>
            <person name="Lee S.L."/>
            <person name="Legall F.H."/>
            <person name="Lemon S.J."/>
            <person name="Lewis L.R."/>
            <person name="Li B."/>
            <person name="Liu Y."/>
            <person name="Liu Y.-S."/>
            <person name="Lopez J."/>
            <person name="Lozado R.J."/>
            <person name="Lu J."/>
            <person name="Madu R.C."/>
            <person name="Maheshwari M."/>
            <person name="Maheshwari R."/>
            <person name="Malloy K."/>
            <person name="Martinez E."/>
            <person name="Mathew T."/>
            <person name="Mercado I.C."/>
            <person name="Mercado C."/>
            <person name="Meyer B."/>
            <person name="Montgomery K."/>
            <person name="Morgan M.B."/>
            <person name="Munidasa M."/>
            <person name="Nazareth L.V."/>
            <person name="Nelson J."/>
            <person name="Ng B.M."/>
            <person name="Nguyen N.B."/>
            <person name="Nguyen P.Q."/>
            <person name="Nguyen T."/>
            <person name="Obregon M."/>
            <person name="Okwuonu G.O."/>
            <person name="Onwere C.G."/>
            <person name="Orozco G."/>
            <person name="Parra A."/>
            <person name="Patel S."/>
            <person name="Patil S."/>
            <person name="Perez A."/>
            <person name="Perez Y."/>
            <person name="Pham C."/>
            <person name="Primus E.L."/>
            <person name="Pu L.-L."/>
            <person name="Puazo M."/>
            <person name="Qin X."/>
            <person name="Quiroz J.B."/>
            <person name="Reese J."/>
            <person name="Richards S."/>
            <person name="Rives C.M."/>
            <person name="Robberts R."/>
            <person name="Ruiz S.J."/>
            <person name="Ruiz M.J."/>
            <person name="Santibanez J."/>
            <person name="Schneider B.W."/>
            <person name="Sisson I."/>
            <person name="Smith M."/>
            <person name="Sodergren E."/>
            <person name="Song X.-Z."/>
            <person name="Song B.B."/>
            <person name="Summersgill H."/>
            <person name="Thelus R."/>
            <person name="Thornton R.D."/>
            <person name="Trejos Z.Y."/>
            <person name="Usmani K."/>
            <person name="Vattathil S."/>
            <person name="Villasana D."/>
            <person name="Walker D.L."/>
            <person name="Wang S."/>
            <person name="Wang K."/>
            <person name="White C.S."/>
            <person name="Williams A.C."/>
            <person name="Williamson J."/>
            <person name="Wilson K."/>
            <person name="Woghiren I.O."/>
            <person name="Woodworth J.R."/>
            <person name="Worley K.C."/>
            <person name="Wright R.A."/>
            <person name="Wu W."/>
            <person name="Young L."/>
            <person name="Zhang L."/>
            <person name="Zhang J."/>
            <person name="Zhu Y."/>
            <person name="Muzny D.M."/>
            <person name="Weinstock G."/>
            <person name="Gibbs R.A."/>
        </authorList>
    </citation>
    <scope>NUCLEOTIDE SEQUENCE [LARGE SCALE GENOMIC DNA]</scope>
    <source>
        <strain evidence="3">LSR1</strain>
    </source>
</reference>
<evidence type="ECO:0000259" key="1">
    <source>
        <dbReference type="PROSITE" id="PS50994"/>
    </source>
</evidence>
<organism evidence="2 3">
    <name type="scientific">Acyrthosiphon pisum</name>
    <name type="common">Pea aphid</name>
    <dbReference type="NCBI Taxonomy" id="7029"/>
    <lineage>
        <taxon>Eukaryota</taxon>
        <taxon>Metazoa</taxon>
        <taxon>Ecdysozoa</taxon>
        <taxon>Arthropoda</taxon>
        <taxon>Hexapoda</taxon>
        <taxon>Insecta</taxon>
        <taxon>Pterygota</taxon>
        <taxon>Neoptera</taxon>
        <taxon>Paraneoptera</taxon>
        <taxon>Hemiptera</taxon>
        <taxon>Sternorrhyncha</taxon>
        <taxon>Aphidomorpha</taxon>
        <taxon>Aphidoidea</taxon>
        <taxon>Aphididae</taxon>
        <taxon>Macrosiphini</taxon>
        <taxon>Acyrthosiphon</taxon>
    </lineage>
</organism>
<dbReference type="InterPro" id="IPR050951">
    <property type="entry name" value="Retrovirus_Pol_polyprotein"/>
</dbReference>
<dbReference type="InterPro" id="IPR012337">
    <property type="entry name" value="RNaseH-like_sf"/>
</dbReference>
<dbReference type="Proteomes" id="UP000007819">
    <property type="component" value="Unassembled WGS sequence"/>
</dbReference>
<dbReference type="InterPro" id="IPR001584">
    <property type="entry name" value="Integrase_cat-core"/>
</dbReference>
<feature type="domain" description="Integrase catalytic" evidence="1">
    <location>
        <begin position="1"/>
        <end position="89"/>
    </location>
</feature>
<keyword evidence="3" id="KW-1185">Reference proteome</keyword>
<reference evidence="2" key="2">
    <citation type="submission" date="2022-06" db="UniProtKB">
        <authorList>
            <consortium name="EnsemblMetazoa"/>
        </authorList>
    </citation>
    <scope>IDENTIFICATION</scope>
</reference>
<dbReference type="AlphaFoldDB" id="A0A8R2F7Y1"/>
<dbReference type="GeneID" id="103309335"/>
<dbReference type="Gene3D" id="3.30.420.10">
    <property type="entry name" value="Ribonuclease H-like superfamily/Ribonuclease H"/>
    <property type="match status" value="1"/>
</dbReference>
<dbReference type="EnsemblMetazoa" id="XM_008184529.1">
    <property type="protein sequence ID" value="XP_008182751.1"/>
    <property type="gene ID" value="LOC103309335"/>
</dbReference>
<proteinExistence type="predicted"/>